<dbReference type="Pfam" id="PF13727">
    <property type="entry name" value="CoA_binding_3"/>
    <property type="match status" value="1"/>
</dbReference>
<dbReference type="NCBIfam" id="TIGR03023">
    <property type="entry name" value="WcaJ_sugtrans"/>
    <property type="match status" value="1"/>
</dbReference>
<dbReference type="PANTHER" id="PTHR30576:SF0">
    <property type="entry name" value="UNDECAPRENYL-PHOSPHATE N-ACETYLGALACTOSAMINYL 1-PHOSPHATE TRANSFERASE-RELATED"/>
    <property type="match status" value="1"/>
</dbReference>
<evidence type="ECO:0000256" key="7">
    <source>
        <dbReference type="SAM" id="Phobius"/>
    </source>
</evidence>
<gene>
    <name evidence="9" type="ORF">EPD60_02525</name>
</gene>
<feature type="transmembrane region" description="Helical" evidence="7">
    <location>
        <begin position="12"/>
        <end position="30"/>
    </location>
</feature>
<evidence type="ECO:0000313" key="10">
    <source>
        <dbReference type="Proteomes" id="UP000295334"/>
    </source>
</evidence>
<evidence type="ECO:0000256" key="3">
    <source>
        <dbReference type="ARBA" id="ARBA00022679"/>
    </source>
</evidence>
<evidence type="ECO:0000256" key="2">
    <source>
        <dbReference type="ARBA" id="ARBA00006464"/>
    </source>
</evidence>
<dbReference type="NCBIfam" id="TIGR03025">
    <property type="entry name" value="EPS_sugtrans"/>
    <property type="match status" value="1"/>
</dbReference>
<feature type="domain" description="Bacterial sugar transferase" evidence="8">
    <location>
        <begin position="269"/>
        <end position="454"/>
    </location>
</feature>
<evidence type="ECO:0000256" key="1">
    <source>
        <dbReference type="ARBA" id="ARBA00004141"/>
    </source>
</evidence>
<keyword evidence="5 7" id="KW-1133">Transmembrane helix</keyword>
<dbReference type="PANTHER" id="PTHR30576">
    <property type="entry name" value="COLANIC BIOSYNTHESIS UDP-GLUCOSE LIPID CARRIER TRANSFERASE"/>
    <property type="match status" value="1"/>
</dbReference>
<keyword evidence="6 7" id="KW-0472">Membrane</keyword>
<evidence type="ECO:0000313" key="9">
    <source>
        <dbReference type="EMBL" id="TCJ19313.1"/>
    </source>
</evidence>
<evidence type="ECO:0000256" key="4">
    <source>
        <dbReference type="ARBA" id="ARBA00022692"/>
    </source>
</evidence>
<dbReference type="Gene3D" id="3.40.50.720">
    <property type="entry name" value="NAD(P)-binding Rossmann-like Domain"/>
    <property type="match status" value="1"/>
</dbReference>
<accession>A0A4R1BNX2</accession>
<comment type="subcellular location">
    <subcellularLocation>
        <location evidence="1">Membrane</location>
        <topology evidence="1">Multi-pass membrane protein</topology>
    </subcellularLocation>
</comment>
<dbReference type="Pfam" id="PF02397">
    <property type="entry name" value="Bac_transf"/>
    <property type="match status" value="1"/>
</dbReference>
<sequence>MSKRHLSAFQLLFAFLDLTALNVAYVLYQFSDERTNTQSRGYLLLFLLLNVAWMLCSGAFSLYKRANLFRGELFLRSTAKAWFLFLQVTILYMFVTSDELFRPFITSFLFGFGGILLITRLLYTWLFRFVDFEERLVRKVVILGYNDIGKRIASMLPEEEQHVSILGYFEDYNRVQELSMYPILGNLKECLDYAIANEVSEIYSTLLPRDNQYLYELAEVAEDNFIRVRFVLDYNLFINRNMHVEFIDDVPVLSLRHEPLTELGNKIKKRAFDIVFSLLVIVFLLSWLVPLIALVIRLDSKGPIFFTQNRLGRDKRIIKVFKFRSMKVAEKDAEYKQATKDDDRVTRVGRFIRKTSLDELPQFFNVLLGDMSICGPRPHPLKMNDTYRQVINKYMIRHFLKPGITGWAQVNGYRGETKELRDVQGRIEHDIWYMEHWNFWLDIKIIFLTVYNIIRGEKNAY</sequence>
<comment type="caution">
    <text evidence="9">The sequence shown here is derived from an EMBL/GenBank/DDBJ whole genome shotgun (WGS) entry which is preliminary data.</text>
</comment>
<feature type="transmembrane region" description="Helical" evidence="7">
    <location>
        <begin position="101"/>
        <end position="123"/>
    </location>
</feature>
<dbReference type="EMBL" id="SJZI01000002">
    <property type="protein sequence ID" value="TCJ19313.1"/>
    <property type="molecule type" value="Genomic_DNA"/>
</dbReference>
<keyword evidence="4 7" id="KW-0812">Transmembrane</keyword>
<name>A0A4R1BNX2_9BACT</name>
<feature type="transmembrane region" description="Helical" evidence="7">
    <location>
        <begin position="42"/>
        <end position="62"/>
    </location>
</feature>
<dbReference type="EC" id="2.7.8.31" evidence="9"/>
<dbReference type="GO" id="GO:0089702">
    <property type="term" value="F:undecaprenyl-phosphate glucose phosphotransferase activity"/>
    <property type="evidence" value="ECO:0007669"/>
    <property type="project" value="UniProtKB-EC"/>
</dbReference>
<comment type="similarity">
    <text evidence="2">Belongs to the bacterial sugar transferase family.</text>
</comment>
<dbReference type="InterPro" id="IPR003362">
    <property type="entry name" value="Bact_transf"/>
</dbReference>
<keyword evidence="3 9" id="KW-0808">Transferase</keyword>
<dbReference type="AlphaFoldDB" id="A0A4R1BNX2"/>
<feature type="transmembrane region" description="Helical" evidence="7">
    <location>
        <begin position="74"/>
        <end position="95"/>
    </location>
</feature>
<keyword evidence="10" id="KW-1185">Reference proteome</keyword>
<organism evidence="9 10">
    <name type="scientific">Flaviaesturariibacter flavus</name>
    <dbReference type="NCBI Taxonomy" id="2502780"/>
    <lineage>
        <taxon>Bacteria</taxon>
        <taxon>Pseudomonadati</taxon>
        <taxon>Bacteroidota</taxon>
        <taxon>Chitinophagia</taxon>
        <taxon>Chitinophagales</taxon>
        <taxon>Chitinophagaceae</taxon>
        <taxon>Flaviaestuariibacter</taxon>
    </lineage>
</organism>
<reference evidence="9 10" key="1">
    <citation type="submission" date="2019-03" db="EMBL/GenBank/DDBJ databases">
        <authorList>
            <person name="Kim M.K.M."/>
        </authorList>
    </citation>
    <scope>NUCLEOTIDE SEQUENCE [LARGE SCALE GENOMIC DNA]</scope>
    <source>
        <strain evidence="9 10">17J68-12</strain>
    </source>
</reference>
<protein>
    <submittedName>
        <fullName evidence="9">Undecaprenyl-phosphate glucose phosphotransferase</fullName>
        <ecNumber evidence="9">2.7.8.31</ecNumber>
    </submittedName>
</protein>
<evidence type="ECO:0000259" key="8">
    <source>
        <dbReference type="Pfam" id="PF02397"/>
    </source>
</evidence>
<feature type="transmembrane region" description="Helical" evidence="7">
    <location>
        <begin position="274"/>
        <end position="296"/>
    </location>
</feature>
<dbReference type="Proteomes" id="UP000295334">
    <property type="component" value="Unassembled WGS sequence"/>
</dbReference>
<evidence type="ECO:0000256" key="5">
    <source>
        <dbReference type="ARBA" id="ARBA00022989"/>
    </source>
</evidence>
<evidence type="ECO:0000256" key="6">
    <source>
        <dbReference type="ARBA" id="ARBA00023136"/>
    </source>
</evidence>
<dbReference type="RefSeq" id="WP_131446520.1">
    <property type="nucleotide sequence ID" value="NZ_SJZI01000002.1"/>
</dbReference>
<dbReference type="InterPro" id="IPR017473">
    <property type="entry name" value="Undecaprenyl-P_gluc_Ptfrase"/>
</dbReference>
<proteinExistence type="inferred from homology"/>
<dbReference type="GO" id="GO:0016020">
    <property type="term" value="C:membrane"/>
    <property type="evidence" value="ECO:0007669"/>
    <property type="project" value="UniProtKB-SubCell"/>
</dbReference>
<dbReference type="OrthoDB" id="9808602at2"/>
<dbReference type="InterPro" id="IPR017475">
    <property type="entry name" value="EPS_sugar_tfrase"/>
</dbReference>